<sequence>MYYAAGTMNGSQRTLGTPLLHRPMAPPRGLVTTSRDSTTRELHGSSVSPPRPEYMDK</sequence>
<dbReference type="EMBL" id="KZ679262">
    <property type="protein sequence ID" value="PTB40622.1"/>
    <property type="molecule type" value="Genomic_DNA"/>
</dbReference>
<dbReference type="AlphaFoldDB" id="A0A2T3Z766"/>
<organism evidence="2 3">
    <name type="scientific">Trichoderma asperellum (strain ATCC 204424 / CBS 433.97 / NBRC 101777)</name>
    <dbReference type="NCBI Taxonomy" id="1042311"/>
    <lineage>
        <taxon>Eukaryota</taxon>
        <taxon>Fungi</taxon>
        <taxon>Dikarya</taxon>
        <taxon>Ascomycota</taxon>
        <taxon>Pezizomycotina</taxon>
        <taxon>Sordariomycetes</taxon>
        <taxon>Hypocreomycetidae</taxon>
        <taxon>Hypocreales</taxon>
        <taxon>Hypocreaceae</taxon>
        <taxon>Trichoderma</taxon>
    </lineage>
</organism>
<evidence type="ECO:0000256" key="1">
    <source>
        <dbReference type="SAM" id="MobiDB-lite"/>
    </source>
</evidence>
<evidence type="ECO:0000313" key="3">
    <source>
        <dbReference type="Proteomes" id="UP000240493"/>
    </source>
</evidence>
<dbReference type="Proteomes" id="UP000240493">
    <property type="component" value="Unassembled WGS sequence"/>
</dbReference>
<gene>
    <name evidence="2" type="ORF">M441DRAFT_58113</name>
</gene>
<name>A0A2T3Z766_TRIA4</name>
<feature type="region of interest" description="Disordered" evidence="1">
    <location>
        <begin position="1"/>
        <end position="57"/>
    </location>
</feature>
<proteinExistence type="predicted"/>
<protein>
    <submittedName>
        <fullName evidence="2">Uncharacterized protein</fullName>
    </submittedName>
</protein>
<evidence type="ECO:0000313" key="2">
    <source>
        <dbReference type="EMBL" id="PTB40622.1"/>
    </source>
</evidence>
<accession>A0A2T3Z766</accession>
<keyword evidence="3" id="KW-1185">Reference proteome</keyword>
<reference evidence="2 3" key="1">
    <citation type="submission" date="2016-07" db="EMBL/GenBank/DDBJ databases">
        <title>Multiple horizontal gene transfer events from other fungi enriched the ability of initially mycotrophic Trichoderma (Ascomycota) to feed on dead plant biomass.</title>
        <authorList>
            <consortium name="DOE Joint Genome Institute"/>
            <person name="Aerts A."/>
            <person name="Atanasova L."/>
            <person name="Chenthamara K."/>
            <person name="Zhang J."/>
            <person name="Grujic M."/>
            <person name="Henrissat B."/>
            <person name="Kuo A."/>
            <person name="Salamov A."/>
            <person name="Lipzen A."/>
            <person name="Labutti K."/>
            <person name="Barry K."/>
            <person name="Miao Y."/>
            <person name="Rahimi M.J."/>
            <person name="Shen Q."/>
            <person name="Grigoriev I.V."/>
            <person name="Kubicek C.P."/>
            <person name="Druzhinina I.S."/>
        </authorList>
    </citation>
    <scope>NUCLEOTIDE SEQUENCE [LARGE SCALE GENOMIC DNA]</scope>
    <source>
        <strain evidence="2 3">CBS 433.97</strain>
    </source>
</reference>